<evidence type="ECO:0000313" key="13">
    <source>
        <dbReference type="EMBL" id="ORX18040.1"/>
    </source>
</evidence>
<feature type="binding site" evidence="11">
    <location>
        <position position="113"/>
    </location>
    <ligand>
        <name>Zn(2+)</name>
        <dbReference type="ChEBI" id="CHEBI:29105"/>
    </ligand>
</feature>
<comment type="similarity">
    <text evidence="2">Belongs to the Fur family.</text>
</comment>
<keyword evidence="6 11" id="KW-0479">Metal-binding</keyword>
<evidence type="ECO:0000256" key="8">
    <source>
        <dbReference type="ARBA" id="ARBA00023015"/>
    </source>
</evidence>
<dbReference type="Gene3D" id="1.10.10.10">
    <property type="entry name" value="Winged helix-like DNA-binding domain superfamily/Winged helix DNA-binding domain"/>
    <property type="match status" value="1"/>
</dbReference>
<evidence type="ECO:0000256" key="10">
    <source>
        <dbReference type="ARBA" id="ARBA00023163"/>
    </source>
</evidence>
<protein>
    <submittedName>
        <fullName evidence="13">Fe2+/Zn2+ uptake regulation protein</fullName>
    </submittedName>
</protein>
<dbReference type="GO" id="GO:0008270">
    <property type="term" value="F:zinc ion binding"/>
    <property type="evidence" value="ECO:0007669"/>
    <property type="project" value="TreeGrafter"/>
</dbReference>
<evidence type="ECO:0000256" key="1">
    <source>
        <dbReference type="ARBA" id="ARBA00004496"/>
    </source>
</evidence>
<evidence type="ECO:0000256" key="12">
    <source>
        <dbReference type="PIRSR" id="PIRSR602481-2"/>
    </source>
</evidence>
<feature type="binding site" evidence="12">
    <location>
        <position position="102"/>
    </location>
    <ligand>
        <name>Fe cation</name>
        <dbReference type="ChEBI" id="CHEBI:24875"/>
    </ligand>
</feature>
<dbReference type="CDD" id="cd07153">
    <property type="entry name" value="Fur_like"/>
    <property type="match status" value="1"/>
</dbReference>
<dbReference type="Pfam" id="PF01475">
    <property type="entry name" value="FUR"/>
    <property type="match status" value="1"/>
</dbReference>
<comment type="subcellular location">
    <subcellularLocation>
        <location evidence="1">Cytoplasm</location>
    </subcellularLocation>
</comment>
<dbReference type="InterPro" id="IPR043135">
    <property type="entry name" value="Fur_C"/>
</dbReference>
<evidence type="ECO:0000256" key="2">
    <source>
        <dbReference type="ARBA" id="ARBA00007957"/>
    </source>
</evidence>
<dbReference type="GO" id="GO:0045892">
    <property type="term" value="P:negative regulation of DNA-templated transcription"/>
    <property type="evidence" value="ECO:0007669"/>
    <property type="project" value="TreeGrafter"/>
</dbReference>
<dbReference type="GO" id="GO:1900376">
    <property type="term" value="P:regulation of secondary metabolite biosynthetic process"/>
    <property type="evidence" value="ECO:0007669"/>
    <property type="project" value="TreeGrafter"/>
</dbReference>
<dbReference type="EMBL" id="LQQA01000006">
    <property type="protein sequence ID" value="ORX18040.1"/>
    <property type="molecule type" value="Genomic_DNA"/>
</dbReference>
<organism evidence="13 14">
    <name type="scientific">Mycolicibacterium wolinskyi</name>
    <dbReference type="NCBI Taxonomy" id="59750"/>
    <lineage>
        <taxon>Bacteria</taxon>
        <taxon>Bacillati</taxon>
        <taxon>Actinomycetota</taxon>
        <taxon>Actinomycetes</taxon>
        <taxon>Mycobacteriales</taxon>
        <taxon>Mycobacteriaceae</taxon>
        <taxon>Mycolicibacterium</taxon>
    </lineage>
</organism>
<dbReference type="Gene3D" id="3.30.1490.190">
    <property type="match status" value="1"/>
</dbReference>
<keyword evidence="10" id="KW-0804">Transcription</keyword>
<feature type="binding site" evidence="11">
    <location>
        <position position="73"/>
    </location>
    <ligand>
        <name>Zn(2+)</name>
        <dbReference type="ChEBI" id="CHEBI:29105"/>
    </ligand>
</feature>
<dbReference type="PANTHER" id="PTHR33202">
    <property type="entry name" value="ZINC UPTAKE REGULATION PROTEIN"/>
    <property type="match status" value="1"/>
</dbReference>
<keyword evidence="9" id="KW-0238">DNA-binding</keyword>
<comment type="cofactor">
    <cofactor evidence="11">
        <name>Zn(2+)</name>
        <dbReference type="ChEBI" id="CHEBI:29105"/>
    </cofactor>
    <text evidence="11">Binds 1 zinc ion per subunit.</text>
</comment>
<proteinExistence type="inferred from homology"/>
<dbReference type="InterPro" id="IPR002481">
    <property type="entry name" value="FUR"/>
</dbReference>
<feature type="binding site" evidence="12">
    <location>
        <position position="85"/>
    </location>
    <ligand>
        <name>Fe cation</name>
        <dbReference type="ChEBI" id="CHEBI:24875"/>
    </ligand>
</feature>
<dbReference type="Proteomes" id="UP000193964">
    <property type="component" value="Unassembled WGS sequence"/>
</dbReference>
<evidence type="ECO:0000256" key="3">
    <source>
        <dbReference type="ARBA" id="ARBA00011738"/>
    </source>
</evidence>
<reference evidence="13 14" key="1">
    <citation type="submission" date="2016-01" db="EMBL/GenBank/DDBJ databases">
        <title>The new phylogeny of the genus Mycobacterium.</title>
        <authorList>
            <person name="Tarcisio F."/>
            <person name="Conor M."/>
            <person name="Antonella G."/>
            <person name="Elisabetta G."/>
            <person name="Giulia F.S."/>
            <person name="Sara T."/>
            <person name="Anna F."/>
            <person name="Clotilde B."/>
            <person name="Roberto B."/>
            <person name="Veronica D.S."/>
            <person name="Fabio R."/>
            <person name="Monica P."/>
            <person name="Olivier J."/>
            <person name="Enrico T."/>
            <person name="Nicola S."/>
        </authorList>
    </citation>
    <scope>NUCLEOTIDE SEQUENCE [LARGE SCALE GENOMIC DNA]</scope>
    <source>
        <strain evidence="13 14">ATCC 700010</strain>
    </source>
</reference>
<evidence type="ECO:0000256" key="11">
    <source>
        <dbReference type="PIRSR" id="PIRSR602481-1"/>
    </source>
</evidence>
<dbReference type="InterPro" id="IPR036388">
    <property type="entry name" value="WH-like_DNA-bd_sf"/>
</dbReference>
<feature type="binding site" evidence="11">
    <location>
        <position position="110"/>
    </location>
    <ligand>
        <name>Zn(2+)</name>
        <dbReference type="ChEBI" id="CHEBI:29105"/>
    </ligand>
</feature>
<keyword evidence="12" id="KW-0408">Iron</keyword>
<evidence type="ECO:0000256" key="9">
    <source>
        <dbReference type="ARBA" id="ARBA00023125"/>
    </source>
</evidence>
<evidence type="ECO:0000313" key="14">
    <source>
        <dbReference type="Proteomes" id="UP000193964"/>
    </source>
</evidence>
<dbReference type="GO" id="GO:0005829">
    <property type="term" value="C:cytosol"/>
    <property type="evidence" value="ECO:0007669"/>
    <property type="project" value="TreeGrafter"/>
</dbReference>
<accession>A0A1X2FHX1</accession>
<name>A0A1X2FHX1_9MYCO</name>
<sequence length="127" mass="14673">MLGSSENFRSAQQIHRELRQHRSLPIGLTTVYRILRSLVDDEIAETQRAEEGEVLYRLRTTSEHRHYLVCRRCGRAVGFTAPAFEEHTSQLGRRSEYTDVTHYFDLYGVCPRCRDTPSDTESAIALN</sequence>
<dbReference type="GO" id="GO:0000976">
    <property type="term" value="F:transcription cis-regulatory region binding"/>
    <property type="evidence" value="ECO:0007669"/>
    <property type="project" value="TreeGrafter"/>
</dbReference>
<comment type="cofactor">
    <cofactor evidence="12">
        <name>Mn(2+)</name>
        <dbReference type="ChEBI" id="CHEBI:29035"/>
    </cofactor>
    <cofactor evidence="12">
        <name>Fe(2+)</name>
        <dbReference type="ChEBI" id="CHEBI:29033"/>
    </cofactor>
    <text evidence="12">Binds 1 Mn(2+) or Fe(2+) ion per subunit.</text>
</comment>
<evidence type="ECO:0000256" key="4">
    <source>
        <dbReference type="ARBA" id="ARBA00022490"/>
    </source>
</evidence>
<evidence type="ECO:0000256" key="6">
    <source>
        <dbReference type="ARBA" id="ARBA00022723"/>
    </source>
</evidence>
<feature type="binding site" evidence="11">
    <location>
        <position position="70"/>
    </location>
    <ligand>
        <name>Zn(2+)</name>
        <dbReference type="ChEBI" id="CHEBI:29105"/>
    </ligand>
</feature>
<comment type="subunit">
    <text evidence="3">Homodimer.</text>
</comment>
<comment type="caution">
    <text evidence="13">The sequence shown here is derived from an EMBL/GenBank/DDBJ whole genome shotgun (WGS) entry which is preliminary data.</text>
</comment>
<keyword evidence="4" id="KW-0963">Cytoplasm</keyword>
<evidence type="ECO:0000256" key="5">
    <source>
        <dbReference type="ARBA" id="ARBA00022491"/>
    </source>
</evidence>
<gene>
    <name evidence="13" type="ORF">AWC31_16715</name>
</gene>
<keyword evidence="7 11" id="KW-0862">Zinc</keyword>
<keyword evidence="8" id="KW-0805">Transcription regulation</keyword>
<evidence type="ECO:0000256" key="7">
    <source>
        <dbReference type="ARBA" id="ARBA00022833"/>
    </source>
</evidence>
<dbReference type="InterPro" id="IPR036390">
    <property type="entry name" value="WH_DNA-bd_sf"/>
</dbReference>
<dbReference type="SUPFAM" id="SSF46785">
    <property type="entry name" value="Winged helix' DNA-binding domain"/>
    <property type="match status" value="1"/>
</dbReference>
<dbReference type="GO" id="GO:0003700">
    <property type="term" value="F:DNA-binding transcription factor activity"/>
    <property type="evidence" value="ECO:0007669"/>
    <property type="project" value="InterPro"/>
</dbReference>
<dbReference type="AlphaFoldDB" id="A0A1X2FHX1"/>
<dbReference type="PANTHER" id="PTHR33202:SF2">
    <property type="entry name" value="FERRIC UPTAKE REGULATION PROTEIN"/>
    <property type="match status" value="1"/>
</dbReference>
<keyword evidence="5" id="KW-0678">Repressor</keyword>